<keyword evidence="6" id="KW-0456">Lyase</keyword>
<dbReference type="PROSITE" id="PS00770">
    <property type="entry name" value="AA_TRANSFER_CLASS_4"/>
    <property type="match status" value="1"/>
</dbReference>
<sequence>MMNYIISNDKFIPSDEFKLDIEDGLLYGYGVFETILLKDKKLIYLEEHYNRLIKAVERLKINMDLNFEKLSLYLNLYIQKNSLENSVLRVTILKNCDSFDMLITHRENKYKPSKYREGFKMEISEFKRNPNSIISGIKSVNYLENIYALREAKKIGSDEVLFLDCKNYVSEGATSNIFFIKDGVIYTPTKECGLLKGIIRGKVMEIIDKNKHLKLKQGFFPLKKLLEADEVFLTNSVMGIMPVSKINHTTYDLKKYHITDLLAEELSRY</sequence>
<keyword evidence="7" id="KW-1185">Reference proteome</keyword>
<dbReference type="InterPro" id="IPR001544">
    <property type="entry name" value="Aminotrans_IV"/>
</dbReference>
<evidence type="ECO:0000256" key="4">
    <source>
        <dbReference type="RuleBase" id="RU004106"/>
    </source>
</evidence>
<organism evidence="6 7">
    <name type="scientific">Psychrilyobacter piezotolerans</name>
    <dbReference type="NCBI Taxonomy" id="2293438"/>
    <lineage>
        <taxon>Bacteria</taxon>
        <taxon>Fusobacteriati</taxon>
        <taxon>Fusobacteriota</taxon>
        <taxon>Fusobacteriia</taxon>
        <taxon>Fusobacteriales</taxon>
        <taxon>Fusobacteriaceae</taxon>
        <taxon>Psychrilyobacter</taxon>
    </lineage>
</organism>
<keyword evidence="3 5" id="KW-0663">Pyridoxal phosphate</keyword>
<comment type="caution">
    <text evidence="6">The sequence shown here is derived from an EMBL/GenBank/DDBJ whole genome shotgun (WGS) entry which is preliminary data.</text>
</comment>
<dbReference type="SUPFAM" id="SSF56752">
    <property type="entry name" value="D-aminoacid aminotransferase-like PLP-dependent enzymes"/>
    <property type="match status" value="1"/>
</dbReference>
<evidence type="ECO:0000256" key="1">
    <source>
        <dbReference type="ARBA" id="ARBA00001933"/>
    </source>
</evidence>
<dbReference type="EMBL" id="QUAJ01000023">
    <property type="protein sequence ID" value="REI40157.1"/>
    <property type="molecule type" value="Genomic_DNA"/>
</dbReference>
<comment type="cofactor">
    <cofactor evidence="1 5">
        <name>pyridoxal 5'-phosphate</name>
        <dbReference type="ChEBI" id="CHEBI:597326"/>
    </cofactor>
</comment>
<dbReference type="Gene3D" id="3.20.10.10">
    <property type="entry name" value="D-amino Acid Aminotransferase, subunit A, domain 2"/>
    <property type="match status" value="1"/>
</dbReference>
<protein>
    <submittedName>
        <fullName evidence="6">4-amino-4-deoxychorismate lyase</fullName>
    </submittedName>
</protein>
<name>A0ABX9KFA9_9FUSO</name>
<accession>A0ABX9KFA9</accession>
<dbReference type="InterPro" id="IPR050571">
    <property type="entry name" value="Class-IV_PLP-Dep_Aminotrnsfr"/>
</dbReference>
<gene>
    <name evidence="6" type="ORF">DYH56_11975</name>
</gene>
<evidence type="ECO:0000256" key="5">
    <source>
        <dbReference type="RuleBase" id="RU004516"/>
    </source>
</evidence>
<dbReference type="Pfam" id="PF01063">
    <property type="entry name" value="Aminotran_4"/>
    <property type="match status" value="1"/>
</dbReference>
<dbReference type="InterPro" id="IPR043131">
    <property type="entry name" value="BCAT-like_N"/>
</dbReference>
<evidence type="ECO:0000256" key="3">
    <source>
        <dbReference type="ARBA" id="ARBA00022898"/>
    </source>
</evidence>
<evidence type="ECO:0000256" key="2">
    <source>
        <dbReference type="ARBA" id="ARBA00009320"/>
    </source>
</evidence>
<dbReference type="GO" id="GO:0016829">
    <property type="term" value="F:lyase activity"/>
    <property type="evidence" value="ECO:0007669"/>
    <property type="project" value="UniProtKB-KW"/>
</dbReference>
<dbReference type="InterPro" id="IPR036038">
    <property type="entry name" value="Aminotransferase-like"/>
</dbReference>
<evidence type="ECO:0000313" key="7">
    <source>
        <dbReference type="Proteomes" id="UP000263486"/>
    </source>
</evidence>
<dbReference type="PANTHER" id="PTHR42743">
    <property type="entry name" value="AMINO-ACID AMINOTRANSFERASE"/>
    <property type="match status" value="1"/>
</dbReference>
<evidence type="ECO:0000313" key="6">
    <source>
        <dbReference type="EMBL" id="REI40157.1"/>
    </source>
</evidence>
<dbReference type="InterPro" id="IPR043132">
    <property type="entry name" value="BCAT-like_C"/>
</dbReference>
<dbReference type="InterPro" id="IPR018300">
    <property type="entry name" value="Aminotrans_IV_CS"/>
</dbReference>
<dbReference type="PANTHER" id="PTHR42743:SF11">
    <property type="entry name" value="AMINODEOXYCHORISMATE LYASE"/>
    <property type="match status" value="1"/>
</dbReference>
<dbReference type="Gene3D" id="3.30.470.10">
    <property type="match status" value="1"/>
</dbReference>
<comment type="similarity">
    <text evidence="2 4">Belongs to the class-IV pyridoxal-phosphate-dependent aminotransferase family.</text>
</comment>
<dbReference type="RefSeq" id="WP_114643105.1">
    <property type="nucleotide sequence ID" value="NZ_JAACIO010000023.1"/>
</dbReference>
<proteinExistence type="inferred from homology"/>
<dbReference type="Proteomes" id="UP000263486">
    <property type="component" value="Unassembled WGS sequence"/>
</dbReference>
<dbReference type="CDD" id="cd00449">
    <property type="entry name" value="PLPDE_IV"/>
    <property type="match status" value="1"/>
</dbReference>
<reference evidence="6 7" key="1">
    <citation type="submission" date="2018-08" db="EMBL/GenBank/DDBJ databases">
        <title>Draft genome sequence of Psychrilyobacter sp. strain SD5 isolated from Black Sea water.</title>
        <authorList>
            <person name="Yadav S."/>
            <person name="Villanueva L."/>
            <person name="Damste J.S.S."/>
        </authorList>
    </citation>
    <scope>NUCLEOTIDE SEQUENCE [LARGE SCALE GENOMIC DNA]</scope>
    <source>
        <strain evidence="6 7">SD5</strain>
    </source>
</reference>